<proteinExistence type="predicted"/>
<dbReference type="EMBL" id="SSTE01000699">
    <property type="protein sequence ID" value="KAA0067136.1"/>
    <property type="molecule type" value="Genomic_DNA"/>
</dbReference>
<evidence type="ECO:0000313" key="5">
    <source>
        <dbReference type="Proteomes" id="UP000321947"/>
    </source>
</evidence>
<feature type="domain" description="Reverse transcriptase Ty1/copia-type" evidence="1">
    <location>
        <begin position="10"/>
        <end position="118"/>
    </location>
</feature>
<keyword evidence="3" id="KW-0418">Kinase</keyword>
<dbReference type="EMBL" id="SSTD01018855">
    <property type="protein sequence ID" value="TYJ97462.1"/>
    <property type="molecule type" value="Genomic_DNA"/>
</dbReference>
<reference evidence="4 5" key="1">
    <citation type="submission" date="2019-08" db="EMBL/GenBank/DDBJ databases">
        <title>Draft genome sequences of two oriental melons (Cucumis melo L. var makuwa).</title>
        <authorList>
            <person name="Kwon S.-Y."/>
        </authorList>
    </citation>
    <scope>NUCLEOTIDE SEQUENCE [LARGE SCALE GENOMIC DNA]</scope>
    <source>
        <strain evidence="5">cv. Chang Bougi</strain>
        <strain evidence="4">cv. SW 3</strain>
        <tissue evidence="3">Leaf</tissue>
    </source>
</reference>
<protein>
    <submittedName>
        <fullName evidence="3">Cysteine-rich RLK (Receptor-like protein kinase) 8</fullName>
    </submittedName>
</protein>
<dbReference type="Proteomes" id="UP000321393">
    <property type="component" value="Unassembled WGS sequence"/>
</dbReference>
<dbReference type="InterPro" id="IPR043502">
    <property type="entry name" value="DNA/RNA_pol_sf"/>
</dbReference>
<feature type="domain" description="Reverse transcriptase Ty1/copia-type" evidence="1">
    <location>
        <begin position="129"/>
        <end position="213"/>
    </location>
</feature>
<evidence type="ECO:0000259" key="1">
    <source>
        <dbReference type="Pfam" id="PF07727"/>
    </source>
</evidence>
<keyword evidence="3" id="KW-0675">Receptor</keyword>
<accession>A0A5D3BC99</accession>
<dbReference type="GO" id="GO:0016301">
    <property type="term" value="F:kinase activity"/>
    <property type="evidence" value="ECO:0007669"/>
    <property type="project" value="UniProtKB-KW"/>
</dbReference>
<organism evidence="3 5">
    <name type="scientific">Cucumis melo var. makuwa</name>
    <name type="common">Oriental melon</name>
    <dbReference type="NCBI Taxonomy" id="1194695"/>
    <lineage>
        <taxon>Eukaryota</taxon>
        <taxon>Viridiplantae</taxon>
        <taxon>Streptophyta</taxon>
        <taxon>Embryophyta</taxon>
        <taxon>Tracheophyta</taxon>
        <taxon>Spermatophyta</taxon>
        <taxon>Magnoliopsida</taxon>
        <taxon>eudicotyledons</taxon>
        <taxon>Gunneridae</taxon>
        <taxon>Pentapetalae</taxon>
        <taxon>rosids</taxon>
        <taxon>fabids</taxon>
        <taxon>Cucurbitales</taxon>
        <taxon>Cucurbitaceae</taxon>
        <taxon>Benincaseae</taxon>
        <taxon>Cucumis</taxon>
    </lineage>
</organism>
<evidence type="ECO:0000313" key="2">
    <source>
        <dbReference type="EMBL" id="KAA0067136.1"/>
    </source>
</evidence>
<dbReference type="SUPFAM" id="SSF56672">
    <property type="entry name" value="DNA/RNA polymerases"/>
    <property type="match status" value="1"/>
</dbReference>
<evidence type="ECO:0000313" key="4">
    <source>
        <dbReference type="Proteomes" id="UP000321393"/>
    </source>
</evidence>
<dbReference type="PANTHER" id="PTHR11439:SF440">
    <property type="entry name" value="INTEGRASE CATALYTIC DOMAIN-CONTAINING PROTEIN"/>
    <property type="match status" value="1"/>
</dbReference>
<dbReference type="Pfam" id="PF07727">
    <property type="entry name" value="RVT_2"/>
    <property type="match status" value="2"/>
</dbReference>
<gene>
    <name evidence="3" type="ORF">E5676_scaffold598G00180</name>
    <name evidence="2" type="ORF">E6C27_scaffold38G002010</name>
</gene>
<sequence>MEEMKALEKNRTWEICALPKGHKTVGCKWVFSLKYKTDGTLDRHKARLVAKGFTQTYGINYSKTFSPVANLNTVRVLLSVAVNKDWPLYQLNVKNAFLNGDLVEEVYMSPPPGFEAQFSQQDTKASKTGKIAILIVYVDVIVLTGDDQTEISQLKQRMSDEFEIKDLGNLKYFLGMEVARTKEGIFVSQRKYTLDLLTETGMLGCRPADTPIEFNCKLGNSDDQVPVDKEQYQRLAFYEKHRETVNRILRYLKNTPGKGLMFRKTNRKTIEAYTDLDWTGSVIDRKSTSGYCNFVWGNLVTWRSNKQSVVARSSAEAEYRAMSLGISAISIANNLVQHDRTKHVEIDRHFIKERLDSGSICIPYIPSSQQIADVLTKGLLRPHFDLCVSKLGLIDIYVPT</sequence>
<dbReference type="PANTHER" id="PTHR11439">
    <property type="entry name" value="GAG-POL-RELATED RETROTRANSPOSON"/>
    <property type="match status" value="1"/>
</dbReference>
<evidence type="ECO:0000313" key="3">
    <source>
        <dbReference type="EMBL" id="TYJ97462.1"/>
    </source>
</evidence>
<dbReference type="Proteomes" id="UP000321947">
    <property type="component" value="Unassembled WGS sequence"/>
</dbReference>
<keyword evidence="3" id="KW-0808">Transferase</keyword>
<dbReference type="InterPro" id="IPR013103">
    <property type="entry name" value="RVT_2"/>
</dbReference>
<dbReference type="AlphaFoldDB" id="A0A5D3BC99"/>
<name>A0A5D3BC99_CUCMM</name>
<comment type="caution">
    <text evidence="3">The sequence shown here is derived from an EMBL/GenBank/DDBJ whole genome shotgun (WGS) entry which is preliminary data.</text>
</comment>
<dbReference type="CDD" id="cd09272">
    <property type="entry name" value="RNase_HI_RT_Ty1"/>
    <property type="match status" value="1"/>
</dbReference>
<dbReference type="OrthoDB" id="128382at2759"/>